<organism evidence="2 3">
    <name type="scientific">Debaryomyces hansenii (strain ATCC 36239 / CBS 767 / BCRC 21394 / JCM 1990 / NBRC 0083 / IGC 2968)</name>
    <name type="common">Yeast</name>
    <name type="synonym">Torulaspora hansenii</name>
    <dbReference type="NCBI Taxonomy" id="284592"/>
    <lineage>
        <taxon>Eukaryota</taxon>
        <taxon>Fungi</taxon>
        <taxon>Dikarya</taxon>
        <taxon>Ascomycota</taxon>
        <taxon>Saccharomycotina</taxon>
        <taxon>Pichiomycetes</taxon>
        <taxon>Debaryomycetaceae</taxon>
        <taxon>Debaryomyces</taxon>
    </lineage>
</organism>
<reference evidence="2 3" key="1">
    <citation type="journal article" date="2004" name="Nature">
        <title>Genome evolution in yeasts.</title>
        <authorList>
            <consortium name="Genolevures"/>
            <person name="Dujon B."/>
            <person name="Sherman D."/>
            <person name="Fischer G."/>
            <person name="Durrens P."/>
            <person name="Casaregola S."/>
            <person name="Lafontaine I."/>
            <person name="de Montigny J."/>
            <person name="Marck C."/>
            <person name="Neuveglise C."/>
            <person name="Talla E."/>
            <person name="Goffard N."/>
            <person name="Frangeul L."/>
            <person name="Aigle M."/>
            <person name="Anthouard V."/>
            <person name="Babour A."/>
            <person name="Barbe V."/>
            <person name="Barnay S."/>
            <person name="Blanchin S."/>
            <person name="Beckerich J.M."/>
            <person name="Beyne E."/>
            <person name="Bleykasten C."/>
            <person name="Boisrame A."/>
            <person name="Boyer J."/>
            <person name="Cattolico L."/>
            <person name="Confanioleri F."/>
            <person name="de Daruvar A."/>
            <person name="Despons L."/>
            <person name="Fabre E."/>
            <person name="Fairhead C."/>
            <person name="Ferry-Dumazet H."/>
            <person name="Groppi A."/>
            <person name="Hantraye F."/>
            <person name="Hennequin C."/>
            <person name="Jauniaux N."/>
            <person name="Joyet P."/>
            <person name="Kachouri R."/>
            <person name="Kerrest A."/>
            <person name="Koszul R."/>
            <person name="Lemaire M."/>
            <person name="Lesur I."/>
            <person name="Ma L."/>
            <person name="Muller H."/>
            <person name="Nicaud J.M."/>
            <person name="Nikolski M."/>
            <person name="Oztas S."/>
            <person name="Ozier-Kalogeropoulos O."/>
            <person name="Pellenz S."/>
            <person name="Potier S."/>
            <person name="Richard G.F."/>
            <person name="Straub M.L."/>
            <person name="Suleau A."/>
            <person name="Swennene D."/>
            <person name="Tekaia F."/>
            <person name="Wesolowski-Louvel M."/>
            <person name="Westhof E."/>
            <person name="Wirth B."/>
            <person name="Zeniou-Meyer M."/>
            <person name="Zivanovic I."/>
            <person name="Bolotin-Fukuhara M."/>
            <person name="Thierry A."/>
            <person name="Bouchier C."/>
            <person name="Caudron B."/>
            <person name="Scarpelli C."/>
            <person name="Gaillardin C."/>
            <person name="Weissenbach J."/>
            <person name="Wincker P."/>
            <person name="Souciet J.L."/>
        </authorList>
    </citation>
    <scope>NUCLEOTIDE SEQUENCE [LARGE SCALE GENOMIC DNA]</scope>
    <source>
        <strain evidence="3">ATCC 36239 / CBS 767 / BCRC 21394 / JCM 1990 / NBRC 0083 / IGC 2968</strain>
    </source>
</reference>
<dbReference type="KEGG" id="dha:DEHA2B05984g"/>
<feature type="region of interest" description="Disordered" evidence="1">
    <location>
        <begin position="191"/>
        <end position="216"/>
    </location>
</feature>
<evidence type="ECO:0000313" key="2">
    <source>
        <dbReference type="EMBL" id="CAG85216.2"/>
    </source>
</evidence>
<feature type="compositionally biased region" description="Low complexity" evidence="1">
    <location>
        <begin position="282"/>
        <end position="297"/>
    </location>
</feature>
<dbReference type="HOGENOM" id="CLU_033075_0_0_1"/>
<dbReference type="eggNOG" id="ENOG502SY3K">
    <property type="taxonomic scope" value="Eukaryota"/>
</dbReference>
<gene>
    <name evidence="2" type="ordered locus">DEHA2B05984g</name>
</gene>
<evidence type="ECO:0000313" key="3">
    <source>
        <dbReference type="Proteomes" id="UP000000599"/>
    </source>
</evidence>
<dbReference type="RefSeq" id="XP_457221.2">
    <property type="nucleotide sequence ID" value="XM_457221.2"/>
</dbReference>
<dbReference type="Proteomes" id="UP000000599">
    <property type="component" value="Chromosome B"/>
</dbReference>
<protein>
    <submittedName>
        <fullName evidence="2">DEHA2B05984p</fullName>
    </submittedName>
</protein>
<sequence>MSIAMKHSDTTQAFQSLSLSIPVDTAKYKKMYLFLSKVLNVSDENVILQTEEQGIHYIMNREPIEVLNRVYLPHDTWLKGEVTIKDIKIKSNMLLEINNMIEKELPGTIDQVVQIDDKIISYYEKLLTAFKVYEIPCQEDGSRHNSICDSLKEEDDEDASIYDSNNISRAQTNISTTSSKTRFSIFNGYSSRRSSSMSTKKRVSSTGGQSVDANDASSIVYPNGTVKNEEKRKQGLNNILSKSRIYNKLRKHRSTGSVTSNISSPSNTPYSNRNSVSTTMTNNSFNSRRRGSSSFASPEITEGRILTIPSPKENQLPILTATQKQENQRDKFEYYSQMKRLKFLTRRVIKHLDHSQESYELVKILEFVNKYVVKFIFIDISQMIILYGQRKAYNFYQKS</sequence>
<dbReference type="GeneID" id="2913669"/>
<dbReference type="OMA" id="VYDIPTR"/>
<feature type="region of interest" description="Disordered" evidence="1">
    <location>
        <begin position="251"/>
        <end position="297"/>
    </location>
</feature>
<dbReference type="OrthoDB" id="4089215at2759"/>
<feature type="compositionally biased region" description="Polar residues" evidence="1">
    <location>
        <begin position="255"/>
        <end position="281"/>
    </location>
</feature>
<proteinExistence type="predicted"/>
<keyword evidence="3" id="KW-1185">Reference proteome</keyword>
<accession>Q6BX48</accession>
<dbReference type="EMBL" id="CR382134">
    <property type="protein sequence ID" value="CAG85216.2"/>
    <property type="molecule type" value="Genomic_DNA"/>
</dbReference>
<evidence type="ECO:0000256" key="1">
    <source>
        <dbReference type="SAM" id="MobiDB-lite"/>
    </source>
</evidence>
<dbReference type="VEuPathDB" id="FungiDB:DEHA2B05984g"/>
<name>Q6BX48_DEBHA</name>
<dbReference type="InParanoid" id="Q6BX48"/>
<dbReference type="AlphaFoldDB" id="Q6BX48"/>
<feature type="compositionally biased region" description="Polar residues" evidence="1">
    <location>
        <begin position="207"/>
        <end position="216"/>
    </location>
</feature>